<evidence type="ECO:0000256" key="1">
    <source>
        <dbReference type="ARBA" id="ARBA00004651"/>
    </source>
</evidence>
<keyword evidence="5 7" id="KW-1133">Transmembrane helix</keyword>
<keyword evidence="4 7" id="KW-0812">Transmembrane</keyword>
<dbReference type="GO" id="GO:0005886">
    <property type="term" value="C:plasma membrane"/>
    <property type="evidence" value="ECO:0007669"/>
    <property type="project" value="UniProtKB-SubCell"/>
</dbReference>
<dbReference type="PANTHER" id="PTHR30250:SF10">
    <property type="entry name" value="LIPOPOLYSACCHARIDE BIOSYNTHESIS PROTEIN WZXC"/>
    <property type="match status" value="1"/>
</dbReference>
<feature type="transmembrane region" description="Helical" evidence="7">
    <location>
        <begin position="80"/>
        <end position="104"/>
    </location>
</feature>
<name>A0AAU8FPT0_9BACT</name>
<keyword evidence="3" id="KW-1003">Cell membrane</keyword>
<organism evidence="8">
    <name type="scientific">Dyadobacter sp. 676</name>
    <dbReference type="NCBI Taxonomy" id="3088362"/>
    <lineage>
        <taxon>Bacteria</taxon>
        <taxon>Pseudomonadati</taxon>
        <taxon>Bacteroidota</taxon>
        <taxon>Cytophagia</taxon>
        <taxon>Cytophagales</taxon>
        <taxon>Spirosomataceae</taxon>
        <taxon>Dyadobacter</taxon>
    </lineage>
</organism>
<comment type="subcellular location">
    <subcellularLocation>
        <location evidence="1">Cell membrane</location>
        <topology evidence="1">Multi-pass membrane protein</topology>
    </subcellularLocation>
</comment>
<dbReference type="AlphaFoldDB" id="A0AAU8FPT0"/>
<feature type="transmembrane region" description="Helical" evidence="7">
    <location>
        <begin position="12"/>
        <end position="35"/>
    </location>
</feature>
<comment type="similarity">
    <text evidence="2">Belongs to the polysaccharide synthase family.</text>
</comment>
<keyword evidence="6 7" id="KW-0472">Membrane</keyword>
<feature type="transmembrane region" description="Helical" evidence="7">
    <location>
        <begin position="41"/>
        <end position="68"/>
    </location>
</feature>
<evidence type="ECO:0000256" key="2">
    <source>
        <dbReference type="ARBA" id="ARBA00007430"/>
    </source>
</evidence>
<evidence type="ECO:0000256" key="5">
    <source>
        <dbReference type="ARBA" id="ARBA00022989"/>
    </source>
</evidence>
<feature type="transmembrane region" description="Helical" evidence="7">
    <location>
        <begin position="110"/>
        <end position="131"/>
    </location>
</feature>
<protein>
    <submittedName>
        <fullName evidence="8">Lipopolysaccharide biosynthesis protein</fullName>
    </submittedName>
</protein>
<reference evidence="8" key="1">
    <citation type="submission" date="2024-06" db="EMBL/GenBank/DDBJ databases">
        <title>Sequencing and assembly of the genome of Dyadobacter sp. strain 676, a symbiont of Cyamopsis tetragonoloba.</title>
        <authorList>
            <person name="Guro P."/>
            <person name="Sazanova A."/>
            <person name="Kuznetsova I."/>
            <person name="Belimov A."/>
            <person name="Safronova V."/>
        </authorList>
    </citation>
    <scope>NUCLEOTIDE SEQUENCE</scope>
    <source>
        <strain evidence="8">676</strain>
    </source>
</reference>
<feature type="transmembrane region" description="Helical" evidence="7">
    <location>
        <begin position="287"/>
        <end position="304"/>
    </location>
</feature>
<dbReference type="Pfam" id="PF13440">
    <property type="entry name" value="Polysacc_synt_3"/>
    <property type="match status" value="1"/>
</dbReference>
<gene>
    <name evidence="8" type="ORF">ABV298_09455</name>
</gene>
<sequence>MQVQQEIKKGAITVFITKYSGIVIGLIVNSILARLLSPSEFGVVGVITVFIAFFNILSDIGLGVAIVQNQDLGKKDISDIFKLSFFLSVMLAVCFAGLSYAIAWFYQNDIYLIISKLLAINVLFSALTVVPKNLLIKAKAFKTIGAVEVSVSLVTGVLAIFMANADWSYYAIVWRSIISSMGIFFLCLYFSGLKVQRGFSLKAARKVARYSMNQFAFNFINYFSRNLDNILIGKYMGSQSLGIYNQAYQLMTYPISNLTHVITPVLHPVLAQFQHNVQVIFTEYMKVVKILAAIGIPISIFVYFSSDEIIYLVLGERWMEVVPILRVLSISIWVQMISSSAGAIFQATGRTDILFRLGLSCSAIMIVAIVTGTLVFKSLIVTAYALVIAFWVSFVLIFFVLLHYIFRQPASVFFSAIAKHFGLALAMIAGLWINSHQAAFQIVDAQSALISLSIKSAIAFIIFSLFNISLIRKYLPGVPNPKL</sequence>
<proteinExistence type="inferred from homology"/>
<feature type="transmembrane region" description="Helical" evidence="7">
    <location>
        <begin position="143"/>
        <end position="163"/>
    </location>
</feature>
<accession>A0AAU8FPT0</accession>
<evidence type="ECO:0000256" key="4">
    <source>
        <dbReference type="ARBA" id="ARBA00022692"/>
    </source>
</evidence>
<dbReference type="PANTHER" id="PTHR30250">
    <property type="entry name" value="PST FAMILY PREDICTED COLANIC ACID TRANSPORTER"/>
    <property type="match status" value="1"/>
</dbReference>
<evidence type="ECO:0000256" key="3">
    <source>
        <dbReference type="ARBA" id="ARBA00022475"/>
    </source>
</evidence>
<evidence type="ECO:0000256" key="6">
    <source>
        <dbReference type="ARBA" id="ARBA00023136"/>
    </source>
</evidence>
<dbReference type="InterPro" id="IPR050833">
    <property type="entry name" value="Poly_Biosynth_Transport"/>
</dbReference>
<feature type="transmembrane region" description="Helical" evidence="7">
    <location>
        <begin position="412"/>
        <end position="433"/>
    </location>
</feature>
<evidence type="ECO:0000256" key="7">
    <source>
        <dbReference type="SAM" id="Phobius"/>
    </source>
</evidence>
<feature type="transmembrane region" description="Helical" evidence="7">
    <location>
        <begin position="324"/>
        <end position="345"/>
    </location>
</feature>
<dbReference type="CDD" id="cd13127">
    <property type="entry name" value="MATE_tuaB_like"/>
    <property type="match status" value="1"/>
</dbReference>
<feature type="transmembrane region" description="Helical" evidence="7">
    <location>
        <begin position="357"/>
        <end position="376"/>
    </location>
</feature>
<feature type="transmembrane region" description="Helical" evidence="7">
    <location>
        <begin position="445"/>
        <end position="466"/>
    </location>
</feature>
<feature type="transmembrane region" description="Helical" evidence="7">
    <location>
        <begin position="382"/>
        <end position="405"/>
    </location>
</feature>
<evidence type="ECO:0000313" key="8">
    <source>
        <dbReference type="EMBL" id="XCH26598.1"/>
    </source>
</evidence>
<feature type="transmembrane region" description="Helical" evidence="7">
    <location>
        <begin position="169"/>
        <end position="190"/>
    </location>
</feature>
<dbReference type="RefSeq" id="WP_353721888.1">
    <property type="nucleotide sequence ID" value="NZ_CP159289.1"/>
</dbReference>
<dbReference type="EMBL" id="CP159289">
    <property type="protein sequence ID" value="XCH26598.1"/>
    <property type="molecule type" value="Genomic_DNA"/>
</dbReference>